<accession>A0A1G9B7C3</accession>
<dbReference type="NCBIfam" id="NF004133">
    <property type="entry name" value="PRK05618.2-4"/>
    <property type="match status" value="1"/>
</dbReference>
<dbReference type="OrthoDB" id="9790002at2"/>
<dbReference type="InterPro" id="IPR029751">
    <property type="entry name" value="Ribosomal_L25_dom"/>
</dbReference>
<comment type="subunit">
    <text evidence="5">Part of the 50S ribosomal subunit; part of the 5S rRNA/L5/L18/L25 subcomplex. Contacts the 5S rRNA. Binds to the 5S rRNA independently of L5 and L18.</text>
</comment>
<protein>
    <recommendedName>
        <fullName evidence="5">Large ribosomal subunit protein bL25</fullName>
    </recommendedName>
    <alternativeName>
        <fullName evidence="5">General stress protein CTC</fullName>
    </alternativeName>
</protein>
<comment type="function">
    <text evidence="5">This is one of the proteins that binds to the 5S RNA in the ribosome where it forms part of the central protuberance.</text>
</comment>
<dbReference type="GO" id="GO:0006412">
    <property type="term" value="P:translation"/>
    <property type="evidence" value="ECO:0007669"/>
    <property type="project" value="UniProtKB-UniRule"/>
</dbReference>
<dbReference type="InterPro" id="IPR020056">
    <property type="entry name" value="Rbsml_bL25/Gln-tRNA_synth_N"/>
</dbReference>
<dbReference type="SUPFAM" id="SSF50715">
    <property type="entry name" value="Ribosomal protein L25-like"/>
    <property type="match status" value="1"/>
</dbReference>
<evidence type="ECO:0000256" key="3">
    <source>
        <dbReference type="ARBA" id="ARBA00022980"/>
    </source>
</evidence>
<dbReference type="HAMAP" id="MF_01334">
    <property type="entry name" value="Ribosomal_bL25_CTC"/>
    <property type="match status" value="1"/>
</dbReference>
<name>A0A1G9B7C3_9STAP</name>
<reference evidence="10" key="1">
    <citation type="submission" date="2016-10" db="EMBL/GenBank/DDBJ databases">
        <authorList>
            <person name="Varghese N."/>
            <person name="Submissions S."/>
        </authorList>
    </citation>
    <scope>NUCLEOTIDE SEQUENCE [LARGE SCALE GENOMIC DNA]</scope>
    <source>
        <strain evidence="10">CGMCC 1.8911</strain>
    </source>
</reference>
<dbReference type="PANTHER" id="PTHR33284">
    <property type="entry name" value="RIBOSOMAL PROTEIN L25/GLN-TRNA SYNTHETASE, ANTI-CODON-BINDING DOMAIN-CONTAINING PROTEIN"/>
    <property type="match status" value="1"/>
</dbReference>
<dbReference type="Proteomes" id="UP000242700">
    <property type="component" value="Unassembled WGS sequence"/>
</dbReference>
<evidence type="ECO:0000256" key="2">
    <source>
        <dbReference type="ARBA" id="ARBA00022884"/>
    </source>
</evidence>
<dbReference type="Pfam" id="PF01386">
    <property type="entry name" value="Ribosomal_L25p"/>
    <property type="match status" value="1"/>
</dbReference>
<dbReference type="Pfam" id="PF14693">
    <property type="entry name" value="Ribosomal_TL5_C"/>
    <property type="match status" value="1"/>
</dbReference>
<sequence length="217" mass="23887">MAKLASSKRAEKSKQSELKELRSTGKVPAVVYGYETENTSLSVDENEFIKVIREVGRNGVIDLEVADSGTTQVMVNEYQFDALKNQITHIDFIAINMQTEVTVDVQIELTGEAPGQKEGGVIEQPLFEVSVTAKPADIPETIEVDISELNIGDSIHVEDIRSKGNFVIENEDADSLVIISAPTEEPEEDENAEEESVEVEATAQKNDEADSEEDEEK</sequence>
<dbReference type="Gene3D" id="2.170.120.20">
    <property type="entry name" value="Ribosomal protein L25, beta domain"/>
    <property type="match status" value="1"/>
</dbReference>
<comment type="similarity">
    <text evidence="5">Belongs to the bacterial ribosomal protein bL25 family. CTC subfamily.</text>
</comment>
<dbReference type="GO" id="GO:0008097">
    <property type="term" value="F:5S rRNA binding"/>
    <property type="evidence" value="ECO:0007669"/>
    <property type="project" value="InterPro"/>
</dbReference>
<keyword evidence="2 5" id="KW-0694">RNA-binding</keyword>
<dbReference type="STRING" id="586411.SAMN05216187_107109"/>
<dbReference type="GO" id="GO:0003735">
    <property type="term" value="F:structural constituent of ribosome"/>
    <property type="evidence" value="ECO:0007669"/>
    <property type="project" value="InterPro"/>
</dbReference>
<evidence type="ECO:0000256" key="6">
    <source>
        <dbReference type="SAM" id="MobiDB-lite"/>
    </source>
</evidence>
<dbReference type="InterPro" id="IPR020057">
    <property type="entry name" value="Ribosomal_bL25_b-dom"/>
</dbReference>
<dbReference type="NCBIfam" id="TIGR00731">
    <property type="entry name" value="bL25_bact_ctc"/>
    <property type="match status" value="1"/>
</dbReference>
<gene>
    <name evidence="5" type="primary">rplY</name>
    <name evidence="5" type="synonym">ctc</name>
    <name evidence="9" type="ORF">SAMN05216187_107109</name>
</gene>
<dbReference type="InterPro" id="IPR020930">
    <property type="entry name" value="Ribosomal_uL5_bac-type"/>
</dbReference>
<organism evidence="9 10">
    <name type="scientific">Jeotgalicoccus aerolatus</name>
    <dbReference type="NCBI Taxonomy" id="709510"/>
    <lineage>
        <taxon>Bacteria</taxon>
        <taxon>Bacillati</taxon>
        <taxon>Bacillota</taxon>
        <taxon>Bacilli</taxon>
        <taxon>Bacillales</taxon>
        <taxon>Staphylococcaceae</taxon>
        <taxon>Jeotgalicoccus</taxon>
    </lineage>
</organism>
<evidence type="ECO:0000259" key="8">
    <source>
        <dbReference type="Pfam" id="PF14693"/>
    </source>
</evidence>
<keyword evidence="4 5" id="KW-0687">Ribonucleoprotein</keyword>
<evidence type="ECO:0000256" key="4">
    <source>
        <dbReference type="ARBA" id="ARBA00023274"/>
    </source>
</evidence>
<evidence type="ECO:0000313" key="10">
    <source>
        <dbReference type="Proteomes" id="UP000242700"/>
    </source>
</evidence>
<feature type="region of interest" description="Disordered" evidence="6">
    <location>
        <begin position="1"/>
        <end position="20"/>
    </location>
</feature>
<proteinExistence type="inferred from homology"/>
<dbReference type="PANTHER" id="PTHR33284:SF1">
    <property type="entry name" value="RIBOSOMAL PROTEIN L25_GLN-TRNA SYNTHETASE, ANTI-CODON-BINDING DOMAIN-CONTAINING PROTEIN"/>
    <property type="match status" value="1"/>
</dbReference>
<evidence type="ECO:0000313" key="9">
    <source>
        <dbReference type="EMBL" id="SDK34765.1"/>
    </source>
</evidence>
<feature type="region of interest" description="Disordered" evidence="6">
    <location>
        <begin position="179"/>
        <end position="217"/>
    </location>
</feature>
<feature type="compositionally biased region" description="Basic and acidic residues" evidence="6">
    <location>
        <begin position="8"/>
        <end position="20"/>
    </location>
</feature>
<evidence type="ECO:0000256" key="1">
    <source>
        <dbReference type="ARBA" id="ARBA00022730"/>
    </source>
</evidence>
<keyword evidence="1 5" id="KW-0699">rRNA-binding</keyword>
<dbReference type="AlphaFoldDB" id="A0A1G9B7C3"/>
<evidence type="ECO:0000259" key="7">
    <source>
        <dbReference type="Pfam" id="PF01386"/>
    </source>
</evidence>
<dbReference type="CDD" id="cd00495">
    <property type="entry name" value="Ribosomal_L25_TL5_CTC"/>
    <property type="match status" value="1"/>
</dbReference>
<dbReference type="GO" id="GO:0022625">
    <property type="term" value="C:cytosolic large ribosomal subunit"/>
    <property type="evidence" value="ECO:0007669"/>
    <property type="project" value="TreeGrafter"/>
</dbReference>
<dbReference type="EMBL" id="FNFI01000007">
    <property type="protein sequence ID" value="SDK34765.1"/>
    <property type="molecule type" value="Genomic_DNA"/>
</dbReference>
<feature type="domain" description="Large ribosomal subunit protein bL25 beta" evidence="8">
    <location>
        <begin position="100"/>
        <end position="182"/>
    </location>
</feature>
<dbReference type="Gene3D" id="2.40.240.10">
    <property type="entry name" value="Ribosomal Protein L25, Chain P"/>
    <property type="match status" value="1"/>
</dbReference>
<dbReference type="InterPro" id="IPR001021">
    <property type="entry name" value="Ribosomal_bL25_long"/>
</dbReference>
<dbReference type="RefSeq" id="WP_092598113.1">
    <property type="nucleotide sequence ID" value="NZ_FNFI01000007.1"/>
</dbReference>
<dbReference type="InterPro" id="IPR011035">
    <property type="entry name" value="Ribosomal_bL25/Gln-tRNA_synth"/>
</dbReference>
<keyword evidence="3 5" id="KW-0689">Ribosomal protein</keyword>
<feature type="compositionally biased region" description="Acidic residues" evidence="6">
    <location>
        <begin position="184"/>
        <end position="198"/>
    </location>
</feature>
<dbReference type="InterPro" id="IPR037121">
    <property type="entry name" value="Ribosomal_bL25_C"/>
</dbReference>
<evidence type="ECO:0000256" key="5">
    <source>
        <dbReference type="HAMAP-Rule" id="MF_01334"/>
    </source>
</evidence>
<feature type="domain" description="Large ribosomal subunit protein bL25 L25" evidence="7">
    <location>
        <begin position="6"/>
        <end position="92"/>
    </location>
</feature>